<dbReference type="AlphaFoldDB" id="A0A9E6ZK08"/>
<feature type="region of interest" description="Disordered" evidence="10">
    <location>
        <begin position="1"/>
        <end position="51"/>
    </location>
</feature>
<evidence type="ECO:0000256" key="10">
    <source>
        <dbReference type="SAM" id="MobiDB-lite"/>
    </source>
</evidence>
<keyword evidence="3 12" id="KW-0548">Nucleotidyltransferase</keyword>
<dbReference type="PRINTS" id="PR00866">
    <property type="entry name" value="RNADNAPOLMS"/>
</dbReference>
<evidence type="ECO:0000313" key="12">
    <source>
        <dbReference type="EMBL" id="UNO48236.1"/>
    </source>
</evidence>
<keyword evidence="4" id="KW-0479">Metal-binding</keyword>
<dbReference type="PROSITE" id="PS50878">
    <property type="entry name" value="RT_POL"/>
    <property type="match status" value="1"/>
</dbReference>
<gene>
    <name evidence="12" type="primary">ltrA</name>
    <name evidence="12" type="ORF">K1I37_16380</name>
</gene>
<dbReference type="InterPro" id="IPR030931">
    <property type="entry name" value="Group_II_RT_mat"/>
</dbReference>
<evidence type="ECO:0000256" key="6">
    <source>
        <dbReference type="ARBA" id="ARBA00022918"/>
    </source>
</evidence>
<dbReference type="Pfam" id="PF08388">
    <property type="entry name" value="GIIM"/>
    <property type="match status" value="1"/>
</dbReference>
<dbReference type="GO" id="GO:0046872">
    <property type="term" value="F:metal ion binding"/>
    <property type="evidence" value="ECO:0007669"/>
    <property type="project" value="UniProtKB-KW"/>
</dbReference>
<dbReference type="PANTHER" id="PTHR34047:SF8">
    <property type="entry name" value="PROTEIN YKFC"/>
    <property type="match status" value="1"/>
</dbReference>
<sequence>MASSQGKQRQQKIPKRSYLQEEAVNPQGTEGVPSFSSAQPKGTTREENPIDLMEQVVERENLLEALRRVERNKGSAGVDGMEIKSFRPFLMDNWSRIREELLSGTYKPMPVRRVEIPKPDGGIRMLGIPTVQDRLIQQALLQVLTPIFDPTFSTSSHGFRAGHSARMAVNQARNYVSEGYRWVVDMDLAQFFDRVNHDMLMARVARKVMDKRILRLIRRYLEAGILVNGVCVRSEEGTPQGGPMSPLLANILLDDLDKELERRGHRFVRYADDCNIYVSSRRAGERVMEGVRKYVEGRLKLKVNVEKSAVDRPWKRKFLGFSFTVEKRTRIRVAPKSLKRFKDRVRELTRRSRGQSMASRVEKLNAYLRGWAGYYRYAETRSVFEQLDEWTRRRLRMCLLKQWKQSKTKRRKLVSLGIPREWAVNISSSRKGHWRLSNTPQMNKALGLTYWREQGLVSLVERYDSLRSTT</sequence>
<evidence type="ECO:0000313" key="13">
    <source>
        <dbReference type="Proteomes" id="UP000829401"/>
    </source>
</evidence>
<accession>A0A9E6ZK08</accession>
<keyword evidence="5" id="KW-0460">Magnesium</keyword>
<feature type="domain" description="Reverse transcriptase" evidence="11">
    <location>
        <begin position="97"/>
        <end position="323"/>
    </location>
</feature>
<evidence type="ECO:0000256" key="7">
    <source>
        <dbReference type="ARBA" id="ARBA00023118"/>
    </source>
</evidence>
<dbReference type="InterPro" id="IPR000123">
    <property type="entry name" value="Reverse_transcriptase_msDNA"/>
</dbReference>
<dbReference type="SUPFAM" id="SSF56672">
    <property type="entry name" value="DNA/RNA polymerases"/>
    <property type="match status" value="1"/>
</dbReference>
<reference evidence="13" key="1">
    <citation type="journal article" date="2022" name="G3 (Bethesda)">
        <title>Unveiling the complete genome sequence of Alicyclobacillus acidoterrestris DSM 3922T, a taint-producing strain.</title>
        <authorList>
            <person name="Leonardo I.C."/>
            <person name="Barreto Crespo M.T."/>
            <person name="Gaspar F.B."/>
        </authorList>
    </citation>
    <scope>NUCLEOTIDE SEQUENCE [LARGE SCALE GENOMIC DNA]</scope>
    <source>
        <strain evidence="13">DSM 3922</strain>
    </source>
</reference>
<evidence type="ECO:0000256" key="8">
    <source>
        <dbReference type="ARBA" id="ARBA00034120"/>
    </source>
</evidence>
<dbReference type="GO" id="GO:0003723">
    <property type="term" value="F:RNA binding"/>
    <property type="evidence" value="ECO:0007669"/>
    <property type="project" value="InterPro"/>
</dbReference>
<keyword evidence="13" id="KW-1185">Reference proteome</keyword>
<organism evidence="12 13">
    <name type="scientific">Alicyclobacillus acidoterrestris (strain ATCC 49025 / DSM 3922 / CIP 106132 / NCIMB 13137 / GD3B)</name>
    <dbReference type="NCBI Taxonomy" id="1356854"/>
    <lineage>
        <taxon>Bacteria</taxon>
        <taxon>Bacillati</taxon>
        <taxon>Bacillota</taxon>
        <taxon>Bacilli</taxon>
        <taxon>Bacillales</taxon>
        <taxon>Alicyclobacillaceae</taxon>
        <taxon>Alicyclobacillus</taxon>
    </lineage>
</organism>
<dbReference type="CDD" id="cd01651">
    <property type="entry name" value="RT_G2_intron"/>
    <property type="match status" value="1"/>
</dbReference>
<evidence type="ECO:0000256" key="5">
    <source>
        <dbReference type="ARBA" id="ARBA00022842"/>
    </source>
</evidence>
<dbReference type="GO" id="GO:0051607">
    <property type="term" value="P:defense response to virus"/>
    <property type="evidence" value="ECO:0007669"/>
    <property type="project" value="UniProtKB-KW"/>
</dbReference>
<comment type="similarity">
    <text evidence="8">Belongs to the bacterial reverse transcriptase family.</text>
</comment>
<keyword evidence="2 12" id="KW-0808">Transferase</keyword>
<comment type="catalytic activity">
    <reaction evidence="9">
        <text>DNA(n) + a 2'-deoxyribonucleoside 5'-triphosphate = DNA(n+1) + diphosphate</text>
        <dbReference type="Rhea" id="RHEA:22508"/>
        <dbReference type="Rhea" id="RHEA-COMP:17339"/>
        <dbReference type="Rhea" id="RHEA-COMP:17340"/>
        <dbReference type="ChEBI" id="CHEBI:33019"/>
        <dbReference type="ChEBI" id="CHEBI:61560"/>
        <dbReference type="ChEBI" id="CHEBI:173112"/>
        <dbReference type="EC" id="2.7.7.49"/>
    </reaction>
</comment>
<dbReference type="EC" id="2.7.7.49" evidence="1"/>
<proteinExistence type="inferred from homology"/>
<evidence type="ECO:0000256" key="3">
    <source>
        <dbReference type="ARBA" id="ARBA00022695"/>
    </source>
</evidence>
<name>A0A9E6ZK08_ALIAG</name>
<protein>
    <recommendedName>
        <fullName evidence="1">RNA-directed DNA polymerase</fullName>
        <ecNumber evidence="1">2.7.7.49</ecNumber>
    </recommendedName>
</protein>
<keyword evidence="7" id="KW-0051">Antiviral defense</keyword>
<dbReference type="NCBIfam" id="TIGR04416">
    <property type="entry name" value="group_II_RT_mat"/>
    <property type="match status" value="1"/>
</dbReference>
<dbReference type="PANTHER" id="PTHR34047">
    <property type="entry name" value="NUCLEAR INTRON MATURASE 1, MITOCHONDRIAL-RELATED"/>
    <property type="match status" value="1"/>
</dbReference>
<evidence type="ECO:0000256" key="2">
    <source>
        <dbReference type="ARBA" id="ARBA00022679"/>
    </source>
</evidence>
<evidence type="ECO:0000259" key="11">
    <source>
        <dbReference type="PROSITE" id="PS50878"/>
    </source>
</evidence>
<keyword evidence="6 12" id="KW-0695">RNA-directed DNA polymerase</keyword>
<dbReference type="GO" id="GO:0003964">
    <property type="term" value="F:RNA-directed DNA polymerase activity"/>
    <property type="evidence" value="ECO:0007669"/>
    <property type="project" value="UniProtKB-KW"/>
</dbReference>
<evidence type="ECO:0000256" key="1">
    <source>
        <dbReference type="ARBA" id="ARBA00012493"/>
    </source>
</evidence>
<dbReference type="Pfam" id="PF00078">
    <property type="entry name" value="RVT_1"/>
    <property type="match status" value="1"/>
</dbReference>
<dbReference type="EMBL" id="CP080467">
    <property type="protein sequence ID" value="UNO48236.1"/>
    <property type="molecule type" value="Genomic_DNA"/>
</dbReference>
<dbReference type="Proteomes" id="UP000829401">
    <property type="component" value="Chromosome"/>
</dbReference>
<evidence type="ECO:0000256" key="4">
    <source>
        <dbReference type="ARBA" id="ARBA00022723"/>
    </source>
</evidence>
<dbReference type="InterPro" id="IPR000477">
    <property type="entry name" value="RT_dom"/>
</dbReference>
<dbReference type="InterPro" id="IPR051083">
    <property type="entry name" value="GrpII_Intron_Splice-Mob/Def"/>
</dbReference>
<dbReference type="InterPro" id="IPR013597">
    <property type="entry name" value="Mat_intron_G2"/>
</dbReference>
<dbReference type="KEGG" id="aaco:K1I37_16380"/>
<evidence type="ECO:0000256" key="9">
    <source>
        <dbReference type="ARBA" id="ARBA00048173"/>
    </source>
</evidence>
<dbReference type="InterPro" id="IPR043502">
    <property type="entry name" value="DNA/RNA_pol_sf"/>
</dbReference>